<feature type="domain" description="Protein arginine N-methyltransferase" evidence="5">
    <location>
        <begin position="176"/>
        <end position="236"/>
    </location>
</feature>
<dbReference type="Pfam" id="PF22528">
    <property type="entry name" value="PRMT_C"/>
    <property type="match status" value="2"/>
</dbReference>
<evidence type="ECO:0000313" key="7">
    <source>
        <dbReference type="Proteomes" id="UP000472268"/>
    </source>
</evidence>
<keyword evidence="1" id="KW-0489">Methyltransferase</keyword>
<dbReference type="AlphaFoldDB" id="A0A673UFK8"/>
<reference evidence="6 7" key="1">
    <citation type="submission" date="2019-05" db="EMBL/GenBank/DDBJ databases">
        <title>A Chromosome-scale Meerkat (S. suricatta) Genome Assembly.</title>
        <authorList>
            <person name="Dudchenko O."/>
            <person name="Lieberman Aiden E."/>
            <person name="Tung J."/>
            <person name="Barreiro L.B."/>
            <person name="Clutton-Brock T.H."/>
        </authorList>
    </citation>
    <scope>NUCLEOTIDE SEQUENCE [LARGE SCALE GENOMIC DNA]</scope>
</reference>
<organism evidence="6 7">
    <name type="scientific">Suricata suricatta</name>
    <name type="common">Meerkat</name>
    <dbReference type="NCBI Taxonomy" id="37032"/>
    <lineage>
        <taxon>Eukaryota</taxon>
        <taxon>Metazoa</taxon>
        <taxon>Chordata</taxon>
        <taxon>Craniata</taxon>
        <taxon>Vertebrata</taxon>
        <taxon>Euteleostomi</taxon>
        <taxon>Mammalia</taxon>
        <taxon>Eutheria</taxon>
        <taxon>Laurasiatheria</taxon>
        <taxon>Carnivora</taxon>
        <taxon>Feliformia</taxon>
        <taxon>Herpestidae</taxon>
        <taxon>Suricata</taxon>
    </lineage>
</organism>
<keyword evidence="4" id="KW-0007">Acetylation</keyword>
<evidence type="ECO:0000313" key="6">
    <source>
        <dbReference type="Ensembl" id="ENSSSUP00005020112.1"/>
    </source>
</evidence>
<dbReference type="GO" id="GO:0005634">
    <property type="term" value="C:nucleus"/>
    <property type="evidence" value="ECO:0007669"/>
    <property type="project" value="TreeGrafter"/>
</dbReference>
<dbReference type="InterPro" id="IPR025799">
    <property type="entry name" value="Arg_MeTrfase"/>
</dbReference>
<evidence type="ECO:0000256" key="1">
    <source>
        <dbReference type="ARBA" id="ARBA00022603"/>
    </source>
</evidence>
<keyword evidence="7" id="KW-1185">Reference proteome</keyword>
<evidence type="ECO:0000256" key="2">
    <source>
        <dbReference type="ARBA" id="ARBA00022679"/>
    </source>
</evidence>
<keyword evidence="2" id="KW-0808">Transferase</keyword>
<dbReference type="Gene3D" id="2.70.160.11">
    <property type="entry name" value="Hnrnp arginine n-methyltransferase1"/>
    <property type="match status" value="2"/>
</dbReference>
<dbReference type="GO" id="GO:0035241">
    <property type="term" value="F:protein-arginine omega-N monomethyltransferase activity"/>
    <property type="evidence" value="ECO:0007669"/>
    <property type="project" value="TreeGrafter"/>
</dbReference>
<dbReference type="InterPro" id="IPR055135">
    <property type="entry name" value="PRMT_dom"/>
</dbReference>
<dbReference type="GO" id="GO:0035242">
    <property type="term" value="F:protein-arginine omega-N asymmetric methyltransferase activity"/>
    <property type="evidence" value="ECO:0007669"/>
    <property type="project" value="TreeGrafter"/>
</dbReference>
<reference evidence="6" key="3">
    <citation type="submission" date="2025-09" db="UniProtKB">
        <authorList>
            <consortium name="Ensembl"/>
        </authorList>
    </citation>
    <scope>IDENTIFICATION</scope>
</reference>
<protein>
    <recommendedName>
        <fullName evidence="5">Protein arginine N-methyltransferase domain-containing protein</fullName>
    </recommendedName>
</protein>
<sequence length="249" mass="27630">LCCTLTSNCVSPGAWQEAAGSPVLTCEDYYLDSCAYFGIQEEMLKDGVLTLTYQNSMFHNQHLFEDSMVLAVGSGTGVLCMFAAKAGSSAPGSLIMWCRLSKPTKARKAHWWENVYGFDVSYVKGMAINEPLVDVVGPKQLATSACLIKKTDIYAVKAEDLTFTSPFCLQGHHTLRTAFSTSPESLFTHWEQTVVYMEDHLTMKTDEDIFGTIGTQLSASNNCDLDFTIALDFRGQLCELSRSTDYQRR</sequence>
<name>A0A673UFK8_SURSU</name>
<evidence type="ECO:0000256" key="4">
    <source>
        <dbReference type="ARBA" id="ARBA00022990"/>
    </source>
</evidence>
<dbReference type="PANTHER" id="PTHR11006:SF99">
    <property type="entry name" value="PROTEIN ARGININE METHYLTRANSFERASE 1"/>
    <property type="match status" value="1"/>
</dbReference>
<dbReference type="GO" id="GO:0042054">
    <property type="term" value="F:histone methyltransferase activity"/>
    <property type="evidence" value="ECO:0007669"/>
    <property type="project" value="TreeGrafter"/>
</dbReference>
<keyword evidence="3" id="KW-0949">S-adenosyl-L-methionine</keyword>
<dbReference type="PANTHER" id="PTHR11006">
    <property type="entry name" value="PROTEIN ARGININE N-METHYLTRANSFERASE"/>
    <property type="match status" value="1"/>
</dbReference>
<evidence type="ECO:0000256" key="3">
    <source>
        <dbReference type="ARBA" id="ARBA00022691"/>
    </source>
</evidence>
<dbReference type="Proteomes" id="UP000472268">
    <property type="component" value="Chromosome 7"/>
</dbReference>
<proteinExistence type="predicted"/>
<accession>A0A673UFK8</accession>
<dbReference type="SUPFAM" id="SSF53335">
    <property type="entry name" value="S-adenosyl-L-methionine-dependent methyltransferases"/>
    <property type="match status" value="2"/>
</dbReference>
<dbReference type="InterPro" id="IPR029063">
    <property type="entry name" value="SAM-dependent_MTases_sf"/>
</dbReference>
<dbReference type="Ensembl" id="ENSSSUT00005022994.1">
    <property type="protein sequence ID" value="ENSSSUP00005020112.1"/>
    <property type="gene ID" value="ENSSSUG00005013025.1"/>
</dbReference>
<reference evidence="6" key="2">
    <citation type="submission" date="2025-08" db="UniProtKB">
        <authorList>
            <consortium name="Ensembl"/>
        </authorList>
    </citation>
    <scope>IDENTIFICATION</scope>
</reference>
<evidence type="ECO:0000259" key="5">
    <source>
        <dbReference type="Pfam" id="PF22528"/>
    </source>
</evidence>
<feature type="domain" description="Protein arginine N-methyltransferase" evidence="5">
    <location>
        <begin position="107"/>
        <end position="170"/>
    </location>
</feature>
<dbReference type="OMA" id="YMEDHLT"/>
<dbReference type="GO" id="GO:0032259">
    <property type="term" value="P:methylation"/>
    <property type="evidence" value="ECO:0007669"/>
    <property type="project" value="UniProtKB-KW"/>
</dbReference>